<keyword evidence="7 17" id="KW-0963">Cytoplasm</keyword>
<evidence type="ECO:0000256" key="4">
    <source>
        <dbReference type="ARBA" id="ARBA00005286"/>
    </source>
</evidence>
<dbReference type="GO" id="GO:0005524">
    <property type="term" value="F:ATP binding"/>
    <property type="evidence" value="ECO:0007669"/>
    <property type="project" value="UniProtKB-KW"/>
</dbReference>
<dbReference type="UniPathway" id="UPA00111">
    <property type="reaction ID" value="UER00527"/>
</dbReference>
<evidence type="ECO:0000256" key="16">
    <source>
        <dbReference type="ARBA" id="ARBA00023136"/>
    </source>
</evidence>
<organism evidence="20">
    <name type="scientific">Daucus carota subsp. sativus</name>
    <name type="common">Carrot</name>
    <dbReference type="NCBI Taxonomy" id="79200"/>
    <lineage>
        <taxon>Eukaryota</taxon>
        <taxon>Viridiplantae</taxon>
        <taxon>Streptophyta</taxon>
        <taxon>Embryophyta</taxon>
        <taxon>Tracheophyta</taxon>
        <taxon>Spermatophyta</taxon>
        <taxon>Magnoliopsida</taxon>
        <taxon>eudicotyledons</taxon>
        <taxon>Gunneridae</taxon>
        <taxon>Pentapetalae</taxon>
        <taxon>asterids</taxon>
        <taxon>campanulids</taxon>
        <taxon>Apiales</taxon>
        <taxon>Apiaceae</taxon>
        <taxon>Apioideae</taxon>
        <taxon>Scandiceae</taxon>
        <taxon>Daucinae</taxon>
        <taxon>Daucus</taxon>
        <taxon>Daucus sect. Daucus</taxon>
    </lineage>
</organism>
<dbReference type="FunFam" id="1.20.1560.10:FF:000003">
    <property type="entry name" value="ABC transporter C family member 10"/>
    <property type="match status" value="1"/>
</dbReference>
<keyword evidence="16 18" id="KW-0472">Membrane</keyword>
<comment type="catalytic activity">
    <reaction evidence="17">
        <text>myo-inositol + O2 = D-glucuronate + H2O + H(+)</text>
        <dbReference type="Rhea" id="RHEA:23696"/>
        <dbReference type="ChEBI" id="CHEBI:15377"/>
        <dbReference type="ChEBI" id="CHEBI:15378"/>
        <dbReference type="ChEBI" id="CHEBI:15379"/>
        <dbReference type="ChEBI" id="CHEBI:17268"/>
        <dbReference type="ChEBI" id="CHEBI:58720"/>
        <dbReference type="EC" id="1.13.99.1"/>
    </reaction>
</comment>
<evidence type="ECO:0000256" key="10">
    <source>
        <dbReference type="ARBA" id="ARBA00022723"/>
    </source>
</evidence>
<dbReference type="Pfam" id="PF05153">
    <property type="entry name" value="MIOX"/>
    <property type="match status" value="1"/>
</dbReference>
<dbReference type="InterPro" id="IPR044746">
    <property type="entry name" value="ABCC_6TM_D1"/>
</dbReference>
<keyword evidence="6" id="KW-0813">Transport</keyword>
<dbReference type="EC" id="1.13.99.1" evidence="5 17"/>
<sequence length="309" mass="34871">MINTVASYGGPYLIDSFVQYLNGSKNLKEGYLLVSAFVISKLIECLTQRHWFFKVQQNGTRGKAALIALIYHKGLTLSCQSKQGHTSGEMTNIMTVDAERIGVLAGLASVASLVTTIIVMLLNVPLGKLQENYQTKLMESKDHRMKATSEILKNMRILKLQGWEMRFLSEILDLRKIEAGWLKKFVYTNAVVTFVFWGTPTFVAVVTFSTCMILRIPLESGKVWSALATFRILQEPIYNLPDTISVMIQTKVSLDRIAAYPKKNEICMEPAIRSCIVVGHRFKMEMSIWECCELLNNVVDDSDPDLDEP</sequence>
<feature type="transmembrane region" description="Helical" evidence="18">
    <location>
        <begin position="190"/>
        <end position="214"/>
    </location>
</feature>
<evidence type="ECO:0000256" key="1">
    <source>
        <dbReference type="ARBA" id="ARBA00004141"/>
    </source>
</evidence>
<evidence type="ECO:0000256" key="15">
    <source>
        <dbReference type="ARBA" id="ARBA00023004"/>
    </source>
</evidence>
<keyword evidence="9 18" id="KW-0812">Transmembrane</keyword>
<proteinExistence type="inferred from homology"/>
<dbReference type="GO" id="GO:0050113">
    <property type="term" value="F:inositol oxygenase activity"/>
    <property type="evidence" value="ECO:0007669"/>
    <property type="project" value="UniProtKB-UniRule"/>
</dbReference>
<keyword evidence="11" id="KW-0547">Nucleotide-binding</keyword>
<keyword evidence="14 17" id="KW-0560">Oxidoreductase</keyword>
<feature type="transmembrane region" description="Helical" evidence="18">
    <location>
        <begin position="101"/>
        <end position="122"/>
    </location>
</feature>
<dbReference type="GO" id="GO:0005737">
    <property type="term" value="C:cytoplasm"/>
    <property type="evidence" value="ECO:0007669"/>
    <property type="project" value="UniProtKB-SubCell"/>
</dbReference>
<keyword evidence="10 17" id="KW-0479">Metal-binding</keyword>
<evidence type="ECO:0000256" key="11">
    <source>
        <dbReference type="ARBA" id="ARBA00022741"/>
    </source>
</evidence>
<evidence type="ECO:0000256" key="17">
    <source>
        <dbReference type="RuleBase" id="RU367039"/>
    </source>
</evidence>
<keyword evidence="15 17" id="KW-0408">Iron</keyword>
<evidence type="ECO:0000256" key="3">
    <source>
        <dbReference type="ARBA" id="ARBA00005167"/>
    </source>
</evidence>
<accession>A0A162A2H0</accession>
<dbReference type="InterPro" id="IPR050173">
    <property type="entry name" value="ABC_transporter_C-like"/>
</dbReference>
<evidence type="ECO:0000256" key="5">
    <source>
        <dbReference type="ARBA" id="ARBA00011919"/>
    </source>
</evidence>
<dbReference type="GO" id="GO:0140359">
    <property type="term" value="F:ABC-type transporter activity"/>
    <property type="evidence" value="ECO:0007669"/>
    <property type="project" value="InterPro"/>
</dbReference>
<keyword evidence="8" id="KW-0060">Ascorbate biosynthesis</keyword>
<dbReference type="PANTHER" id="PTHR24223">
    <property type="entry name" value="ATP-BINDING CASSETTE SUB-FAMILY C"/>
    <property type="match status" value="1"/>
</dbReference>
<dbReference type="GO" id="GO:0019853">
    <property type="term" value="P:L-ascorbic acid biosynthetic process"/>
    <property type="evidence" value="ECO:0007669"/>
    <property type="project" value="UniProtKB-KW"/>
</dbReference>
<evidence type="ECO:0000256" key="18">
    <source>
        <dbReference type="SAM" id="Phobius"/>
    </source>
</evidence>
<dbReference type="InterPro" id="IPR011527">
    <property type="entry name" value="ABC1_TM_dom"/>
</dbReference>
<dbReference type="CDD" id="cd18579">
    <property type="entry name" value="ABC_6TM_ABCC_D1"/>
    <property type="match status" value="1"/>
</dbReference>
<dbReference type="Gramene" id="KZM94770">
    <property type="protein sequence ID" value="KZM94770"/>
    <property type="gene ID" value="DCAR_018012"/>
</dbReference>
<evidence type="ECO:0000256" key="8">
    <source>
        <dbReference type="ARBA" id="ARBA00022644"/>
    </source>
</evidence>
<evidence type="ECO:0000313" key="20">
    <source>
        <dbReference type="EMBL" id="KZM94140.1"/>
    </source>
</evidence>
<keyword evidence="12" id="KW-0067">ATP-binding</keyword>
<evidence type="ECO:0000256" key="2">
    <source>
        <dbReference type="ARBA" id="ARBA00004496"/>
    </source>
</evidence>
<feature type="domain" description="ABC transmembrane type-1" evidence="19">
    <location>
        <begin position="1"/>
        <end position="249"/>
    </location>
</feature>
<dbReference type="AlphaFoldDB" id="A0A162A2H0"/>
<evidence type="ECO:0000313" key="21">
    <source>
        <dbReference type="EMBL" id="KZM94770.1"/>
    </source>
</evidence>
<dbReference type="PROSITE" id="PS50929">
    <property type="entry name" value="ABC_TM1F"/>
    <property type="match status" value="1"/>
</dbReference>
<dbReference type="Gene3D" id="1.20.1560.10">
    <property type="entry name" value="ABC transporter type 1, transmembrane domain"/>
    <property type="match status" value="1"/>
</dbReference>
<comment type="pathway">
    <text evidence="3 17">Polyol metabolism; myo-inositol degradation into D-glucuronate; D-glucuronate from myo-inositol: step 1/1.</text>
</comment>
<evidence type="ECO:0000256" key="13">
    <source>
        <dbReference type="ARBA" id="ARBA00022989"/>
    </source>
</evidence>
<dbReference type="PANTHER" id="PTHR24223:SF181">
    <property type="entry name" value="ABC TRANSPORTER C FAMILY MEMBER 3"/>
    <property type="match status" value="1"/>
</dbReference>
<comment type="cofactor">
    <cofactor evidence="17">
        <name>Fe cation</name>
        <dbReference type="ChEBI" id="CHEBI:24875"/>
    </cofactor>
    <text evidence="17">Binds 2 iron ions per subunit.</text>
</comment>
<dbReference type="InterPro" id="IPR036640">
    <property type="entry name" value="ABC1_TM_sf"/>
</dbReference>
<evidence type="ECO:0000259" key="19">
    <source>
        <dbReference type="PROSITE" id="PS50929"/>
    </source>
</evidence>
<dbReference type="Pfam" id="PF00664">
    <property type="entry name" value="ABC_membrane"/>
    <property type="match status" value="2"/>
</dbReference>
<dbReference type="GO" id="GO:0005506">
    <property type="term" value="F:iron ion binding"/>
    <property type="evidence" value="ECO:0007669"/>
    <property type="project" value="InterPro"/>
</dbReference>
<dbReference type="EMBL" id="LNRQ01000005">
    <property type="protein sequence ID" value="KZM94140.1"/>
    <property type="molecule type" value="Genomic_DNA"/>
</dbReference>
<dbReference type="InterPro" id="IPR007828">
    <property type="entry name" value="Inositol_oxygenase"/>
</dbReference>
<evidence type="ECO:0000256" key="9">
    <source>
        <dbReference type="ARBA" id="ARBA00022692"/>
    </source>
</evidence>
<dbReference type="Gramene" id="KZM94140">
    <property type="protein sequence ID" value="KZM94140"/>
    <property type="gene ID" value="DCAR_017385"/>
</dbReference>
<dbReference type="GO" id="GO:0016020">
    <property type="term" value="C:membrane"/>
    <property type="evidence" value="ECO:0007669"/>
    <property type="project" value="UniProtKB-SubCell"/>
</dbReference>
<evidence type="ECO:0000256" key="7">
    <source>
        <dbReference type="ARBA" id="ARBA00022490"/>
    </source>
</evidence>
<dbReference type="SUPFAM" id="SSF90123">
    <property type="entry name" value="ABC transporter transmembrane region"/>
    <property type="match status" value="1"/>
</dbReference>
<evidence type="ECO:0000256" key="6">
    <source>
        <dbReference type="ARBA" id="ARBA00022448"/>
    </source>
</evidence>
<name>A0A162A2H0_DAUCS</name>
<dbReference type="GO" id="GO:0019310">
    <property type="term" value="P:inositol catabolic process"/>
    <property type="evidence" value="ECO:0007669"/>
    <property type="project" value="UniProtKB-UniRule"/>
</dbReference>
<evidence type="ECO:0000256" key="14">
    <source>
        <dbReference type="ARBA" id="ARBA00023002"/>
    </source>
</evidence>
<comment type="subcellular location">
    <subcellularLocation>
        <location evidence="2 17">Cytoplasm</location>
    </subcellularLocation>
    <subcellularLocation>
        <location evidence="1">Membrane</location>
        <topology evidence="1">Multi-pass membrane protein</topology>
    </subcellularLocation>
</comment>
<evidence type="ECO:0000256" key="12">
    <source>
        <dbReference type="ARBA" id="ARBA00022840"/>
    </source>
</evidence>
<comment type="caution">
    <text evidence="20">The sequence shown here is derived from an EMBL/GenBank/DDBJ whole genome shotgun (WGS) entry which is preliminary data.</text>
</comment>
<comment type="similarity">
    <text evidence="4 17">Belongs to the myo-inositol oxygenase family.</text>
</comment>
<dbReference type="EMBL" id="LNRQ01000005">
    <property type="protein sequence ID" value="KZM94770.1"/>
    <property type="molecule type" value="Genomic_DNA"/>
</dbReference>
<protein>
    <recommendedName>
        <fullName evidence="5 17">Inositol oxygenase</fullName>
        <ecNumber evidence="5 17">1.13.99.1</ecNumber>
    </recommendedName>
    <alternativeName>
        <fullName evidence="17">Myo-inositol oxygenase</fullName>
    </alternativeName>
</protein>
<gene>
    <name evidence="20" type="ORF">DCAR_017385</name>
    <name evidence="21" type="ORF">DCAR_018012</name>
</gene>
<keyword evidence="13 18" id="KW-1133">Transmembrane helix</keyword>
<reference evidence="20" key="1">
    <citation type="journal article" date="2016" name="Nat. Genet.">
        <title>A high-quality carrot genome assembly provides new insights into carotenoid accumulation and asterid genome evolution.</title>
        <authorList>
            <person name="Iorizzo M."/>
            <person name="Ellison S."/>
            <person name="Senalik D."/>
            <person name="Zeng P."/>
            <person name="Satapoomin P."/>
            <person name="Huang J."/>
            <person name="Bowman M."/>
            <person name="Iovene M."/>
            <person name="Sanseverino W."/>
            <person name="Cavagnaro P."/>
            <person name="Yildiz M."/>
            <person name="Macko-Podgorni A."/>
            <person name="Moranska E."/>
            <person name="Grzebelus E."/>
            <person name="Grzebelus D."/>
            <person name="Ashrafi H."/>
            <person name="Zheng Z."/>
            <person name="Cheng S."/>
            <person name="Spooner D."/>
            <person name="Van Deynze A."/>
            <person name="Simon P."/>
        </authorList>
    </citation>
    <scope>NUCLEOTIDE SEQUENCE [LARGE SCALE GENOMIC DNA]</scope>
    <source>
        <tissue evidence="20">Leaf</tissue>
    </source>
</reference>